<feature type="transmembrane region" description="Helical" evidence="1">
    <location>
        <begin position="12"/>
        <end position="35"/>
    </location>
</feature>
<sequence length="144" mass="15955">MITTKVKPPTWFWVVSVIALLWNLMGVVNYLNQAFNQVAIAETLDQAQREVFEGIPAWATAAFAIAVFSGTIACIGLLMKKKWAKTLFIISFVTAAAQFIHWLFISNAVEAYGSTSYIMPAFVLVIGLYLISFSKKGIQKGWLG</sequence>
<keyword evidence="1" id="KW-0812">Transmembrane</keyword>
<keyword evidence="1" id="KW-1133">Transmembrane helix</keyword>
<feature type="transmembrane region" description="Helical" evidence="1">
    <location>
        <begin position="111"/>
        <end position="131"/>
    </location>
</feature>
<dbReference type="Proteomes" id="UP000199592">
    <property type="component" value="Unassembled WGS sequence"/>
</dbReference>
<evidence type="ECO:0000313" key="2">
    <source>
        <dbReference type="EMBL" id="SDX11221.1"/>
    </source>
</evidence>
<reference evidence="3" key="1">
    <citation type="submission" date="2016-10" db="EMBL/GenBank/DDBJ databases">
        <authorList>
            <person name="Varghese N."/>
            <person name="Submissions S."/>
        </authorList>
    </citation>
    <scope>NUCLEOTIDE SEQUENCE [LARGE SCALE GENOMIC DNA]</scope>
    <source>
        <strain evidence="3">DSM 25030</strain>
    </source>
</reference>
<proteinExistence type="predicted"/>
<organism evidence="2 3">
    <name type="scientific">Flagellimonas zhangzhouensis</name>
    <dbReference type="NCBI Taxonomy" id="1073328"/>
    <lineage>
        <taxon>Bacteria</taxon>
        <taxon>Pseudomonadati</taxon>
        <taxon>Bacteroidota</taxon>
        <taxon>Flavobacteriia</taxon>
        <taxon>Flavobacteriales</taxon>
        <taxon>Flavobacteriaceae</taxon>
        <taxon>Flagellimonas</taxon>
    </lineage>
</organism>
<keyword evidence="1" id="KW-0472">Membrane</keyword>
<protein>
    <recommendedName>
        <fullName evidence="4">DoxX-like family protein</fullName>
    </recommendedName>
</protein>
<evidence type="ECO:0000313" key="3">
    <source>
        <dbReference type="Proteomes" id="UP000199592"/>
    </source>
</evidence>
<keyword evidence="3" id="KW-1185">Reference proteome</keyword>
<feature type="transmembrane region" description="Helical" evidence="1">
    <location>
        <begin position="55"/>
        <end position="79"/>
    </location>
</feature>
<name>A0A1H2Z1K9_9FLAO</name>
<accession>A0A1H2Z1K9</accession>
<feature type="transmembrane region" description="Helical" evidence="1">
    <location>
        <begin position="86"/>
        <end position="105"/>
    </location>
</feature>
<dbReference type="EMBL" id="FNMY01000007">
    <property type="protein sequence ID" value="SDX11221.1"/>
    <property type="molecule type" value="Genomic_DNA"/>
</dbReference>
<evidence type="ECO:0000256" key="1">
    <source>
        <dbReference type="SAM" id="Phobius"/>
    </source>
</evidence>
<dbReference type="AlphaFoldDB" id="A0A1H2Z1K9"/>
<evidence type="ECO:0008006" key="4">
    <source>
        <dbReference type="Google" id="ProtNLM"/>
    </source>
</evidence>
<dbReference type="STRING" id="1073328.SAMN05216294_3200"/>
<gene>
    <name evidence="2" type="ORF">SAMN04487892_3293</name>
</gene>